<reference evidence="6 7" key="1">
    <citation type="submission" date="2018-03" db="EMBL/GenBank/DDBJ databases">
        <title>Actinopolyspora mortivallis from Sahara, screening for active biomolecules.</title>
        <authorList>
            <person name="Selama O."/>
            <person name="Wellington E.M.H."/>
            <person name="Hacene H."/>
        </authorList>
    </citation>
    <scope>NUCLEOTIDE SEQUENCE [LARGE SCALE GENOMIC DNA]</scope>
    <source>
        <strain evidence="6 7">M5A</strain>
    </source>
</reference>
<dbReference type="EMBL" id="PVSR01000001">
    <property type="protein sequence ID" value="PRW65385.1"/>
    <property type="molecule type" value="Genomic_DNA"/>
</dbReference>
<dbReference type="PANTHER" id="PTHR42770">
    <property type="entry name" value="AMINO ACID TRANSPORTER-RELATED"/>
    <property type="match status" value="1"/>
</dbReference>
<feature type="transmembrane region" description="Helical" evidence="5">
    <location>
        <begin position="293"/>
        <end position="326"/>
    </location>
</feature>
<proteinExistence type="predicted"/>
<feature type="transmembrane region" description="Helical" evidence="5">
    <location>
        <begin position="234"/>
        <end position="257"/>
    </location>
</feature>
<dbReference type="Proteomes" id="UP000239352">
    <property type="component" value="Unassembled WGS sequence"/>
</dbReference>
<organism evidence="6 7">
    <name type="scientific">Actinopolyspora mortivallis</name>
    <dbReference type="NCBI Taxonomy" id="33906"/>
    <lineage>
        <taxon>Bacteria</taxon>
        <taxon>Bacillati</taxon>
        <taxon>Actinomycetota</taxon>
        <taxon>Actinomycetes</taxon>
        <taxon>Actinopolysporales</taxon>
        <taxon>Actinopolysporaceae</taxon>
        <taxon>Actinopolyspora</taxon>
    </lineage>
</organism>
<dbReference type="InParanoid" id="A0A2T0H1Y9"/>
<dbReference type="PANTHER" id="PTHR42770:SF7">
    <property type="entry name" value="MEMBRANE PROTEIN"/>
    <property type="match status" value="1"/>
</dbReference>
<dbReference type="AlphaFoldDB" id="A0A2T0H1Y9"/>
<keyword evidence="2 5" id="KW-0812">Transmembrane</keyword>
<feature type="transmembrane region" description="Helical" evidence="5">
    <location>
        <begin position="96"/>
        <end position="116"/>
    </location>
</feature>
<evidence type="ECO:0000313" key="7">
    <source>
        <dbReference type="Proteomes" id="UP000239352"/>
    </source>
</evidence>
<evidence type="ECO:0000256" key="1">
    <source>
        <dbReference type="ARBA" id="ARBA00004141"/>
    </source>
</evidence>
<dbReference type="GO" id="GO:0016020">
    <property type="term" value="C:membrane"/>
    <property type="evidence" value="ECO:0007669"/>
    <property type="project" value="UniProtKB-SubCell"/>
</dbReference>
<evidence type="ECO:0000313" key="6">
    <source>
        <dbReference type="EMBL" id="PRW65385.1"/>
    </source>
</evidence>
<keyword evidence="4 5" id="KW-0472">Membrane</keyword>
<sequence>MLGAGVFVGVAPAAEIAGRWMVLAVPLAALTALCAAISTAHQSASYRGGGAGYSCVRDKLGNASGRAAAGTHLVGHVTAMAATTGAAAEYLPFPKALTTVAVLVFVALLFATGVRIRGLAGWLWLGLTLAVLAVVVTACLTIAPVAAETGSQHRPLAVTSAAGVLFFAFLGFERLTSPGTGERRLPARAVRRGLLLGTSVTAVVLLTVVFAVTRQLGAVRLGLSGVPLLDALRAADAAALVPAVGLGAGLVMVPVLLGALRSARSVGLAVVADGELPGVLGRRTGDGPCPLDGVLLAVAAVLALLLTPAVAMGVAACCLLVHYAFVNAAARVLLADEWTWSMRAACLGMGLSVILAMSMPVPVMGATAVVTVAMPVGGALLSRVRPATRPRRVPVE</sequence>
<evidence type="ECO:0000256" key="4">
    <source>
        <dbReference type="ARBA" id="ARBA00023136"/>
    </source>
</evidence>
<protein>
    <submittedName>
        <fullName evidence="6">Amino acid permease</fullName>
    </submittedName>
</protein>
<name>A0A2T0H1Y9_ACTMO</name>
<feature type="transmembrane region" description="Helical" evidence="5">
    <location>
        <begin position="363"/>
        <end position="382"/>
    </location>
</feature>
<evidence type="ECO:0000256" key="3">
    <source>
        <dbReference type="ARBA" id="ARBA00022989"/>
    </source>
</evidence>
<comment type="caution">
    <text evidence="6">The sequence shown here is derived from an EMBL/GenBank/DDBJ whole genome shotgun (WGS) entry which is preliminary data.</text>
</comment>
<dbReference type="Gene3D" id="1.20.1740.10">
    <property type="entry name" value="Amino acid/polyamine transporter I"/>
    <property type="match status" value="1"/>
</dbReference>
<feature type="transmembrane region" description="Helical" evidence="5">
    <location>
        <begin position="20"/>
        <end position="40"/>
    </location>
</feature>
<evidence type="ECO:0000256" key="5">
    <source>
        <dbReference type="SAM" id="Phobius"/>
    </source>
</evidence>
<gene>
    <name evidence="6" type="ORF">CEP50_00090</name>
</gene>
<feature type="transmembrane region" description="Helical" evidence="5">
    <location>
        <begin position="155"/>
        <end position="172"/>
    </location>
</feature>
<dbReference type="STRING" id="1050202.GCA_000384035_00874"/>
<comment type="subcellular location">
    <subcellularLocation>
        <location evidence="1">Membrane</location>
        <topology evidence="1">Multi-pass membrane protein</topology>
    </subcellularLocation>
</comment>
<keyword evidence="3 5" id="KW-1133">Transmembrane helix</keyword>
<keyword evidence="7" id="KW-1185">Reference proteome</keyword>
<evidence type="ECO:0000256" key="2">
    <source>
        <dbReference type="ARBA" id="ARBA00022692"/>
    </source>
</evidence>
<dbReference type="InterPro" id="IPR050367">
    <property type="entry name" value="APC_superfamily"/>
</dbReference>
<feature type="transmembrane region" description="Helical" evidence="5">
    <location>
        <begin position="192"/>
        <end position="213"/>
    </location>
</feature>
<feature type="transmembrane region" description="Helical" evidence="5">
    <location>
        <begin position="122"/>
        <end position="143"/>
    </location>
</feature>
<accession>A0A2T0H1Y9</accession>